<dbReference type="InterPro" id="IPR036388">
    <property type="entry name" value="WH-like_DNA-bd_sf"/>
</dbReference>
<evidence type="ECO:0000256" key="2">
    <source>
        <dbReference type="ARBA" id="ARBA00023015"/>
    </source>
</evidence>
<feature type="domain" description="HTH lysR-type" evidence="5">
    <location>
        <begin position="1"/>
        <end position="58"/>
    </location>
</feature>
<accession>A0A132N2G0</accession>
<protein>
    <recommendedName>
        <fullName evidence="5">HTH lysR-type domain-containing protein</fullName>
    </recommendedName>
</protein>
<evidence type="ECO:0000256" key="1">
    <source>
        <dbReference type="ARBA" id="ARBA00009437"/>
    </source>
</evidence>
<dbReference type="SUPFAM" id="SSF46785">
    <property type="entry name" value="Winged helix' DNA-binding domain"/>
    <property type="match status" value="1"/>
</dbReference>
<dbReference type="RefSeq" id="WP_067069651.1">
    <property type="nucleotide sequence ID" value="NZ_CP171739.1"/>
</dbReference>
<keyword evidence="2" id="KW-0805">Transcription regulation</keyword>
<evidence type="ECO:0000313" key="6">
    <source>
        <dbReference type="EMBL" id="KWX04120.1"/>
    </source>
</evidence>
<proteinExistence type="inferred from homology"/>
<dbReference type="InterPro" id="IPR036390">
    <property type="entry name" value="WH_DNA-bd_sf"/>
</dbReference>
<dbReference type="PANTHER" id="PTHR30126">
    <property type="entry name" value="HTH-TYPE TRANSCRIPTIONAL REGULATOR"/>
    <property type="match status" value="1"/>
</dbReference>
<keyword evidence="3" id="KW-0238">DNA-binding</keyword>
<organism evidence="6 7">
    <name type="scientific">Carbonactinospora thermoautotrophica</name>
    <dbReference type="NCBI Taxonomy" id="1469144"/>
    <lineage>
        <taxon>Bacteria</taxon>
        <taxon>Bacillati</taxon>
        <taxon>Actinomycetota</taxon>
        <taxon>Actinomycetes</taxon>
        <taxon>Kitasatosporales</taxon>
        <taxon>Carbonactinosporaceae</taxon>
        <taxon>Carbonactinospora</taxon>
    </lineage>
</organism>
<dbReference type="SUPFAM" id="SSF53850">
    <property type="entry name" value="Periplasmic binding protein-like II"/>
    <property type="match status" value="1"/>
</dbReference>
<dbReference type="PRINTS" id="PR00039">
    <property type="entry name" value="HTHLYSR"/>
</dbReference>
<dbReference type="Pfam" id="PF03466">
    <property type="entry name" value="LysR_substrate"/>
    <property type="match status" value="1"/>
</dbReference>
<evidence type="ECO:0000313" key="7">
    <source>
        <dbReference type="Proteomes" id="UP000070659"/>
    </source>
</evidence>
<dbReference type="PROSITE" id="PS50931">
    <property type="entry name" value="HTH_LYSR"/>
    <property type="match status" value="1"/>
</dbReference>
<dbReference type="AlphaFoldDB" id="A0A132N2G0"/>
<gene>
    <name evidence="6" type="ORF">TH66_09385</name>
</gene>
<dbReference type="EMBL" id="JYIJ01000016">
    <property type="protein sequence ID" value="KWX04120.1"/>
    <property type="molecule type" value="Genomic_DNA"/>
</dbReference>
<dbReference type="Pfam" id="PF00126">
    <property type="entry name" value="HTH_1"/>
    <property type="match status" value="1"/>
</dbReference>
<evidence type="ECO:0000256" key="3">
    <source>
        <dbReference type="ARBA" id="ARBA00023125"/>
    </source>
</evidence>
<evidence type="ECO:0000256" key="4">
    <source>
        <dbReference type="ARBA" id="ARBA00023163"/>
    </source>
</evidence>
<dbReference type="Gene3D" id="3.40.190.290">
    <property type="match status" value="1"/>
</dbReference>
<dbReference type="GO" id="GO:0003700">
    <property type="term" value="F:DNA-binding transcription factor activity"/>
    <property type="evidence" value="ECO:0007669"/>
    <property type="project" value="InterPro"/>
</dbReference>
<sequence>MTLTQLRVFVAVARLGSVKAAARSLNVTEPAVSGAVAALRREFGDPLFVRSASGITLTPGGRRLAASAAEILGLAEETRQRVREARNETPHLRVASTALVAEHVIPWLLDAFTRRQREVDITTLAVPGSAFTELLRDRRADVTIGPAPSPDASIEAIPFLRFQLVVVASPRHPLRGHTRIPAARLARESWLLGPAGLDPSTQAGAFLTRLGVDPASVAVFPSATAARNAVADGDGLSIEFLHVVREDLQKGTLIALDVSGTPINGLLYASALRGDHRSEIAGELCRFVTTPAATQAVLTRSNRVPMSSFKPPVHVTIWNTTSS</sequence>
<dbReference type="InterPro" id="IPR000847">
    <property type="entry name" value="LysR_HTH_N"/>
</dbReference>
<evidence type="ECO:0000259" key="5">
    <source>
        <dbReference type="PROSITE" id="PS50931"/>
    </source>
</evidence>
<comment type="similarity">
    <text evidence="1">Belongs to the LysR transcriptional regulatory family.</text>
</comment>
<dbReference type="Gene3D" id="1.10.10.10">
    <property type="entry name" value="Winged helix-like DNA-binding domain superfamily/Winged helix DNA-binding domain"/>
    <property type="match status" value="1"/>
</dbReference>
<comment type="caution">
    <text evidence="6">The sequence shown here is derived from an EMBL/GenBank/DDBJ whole genome shotgun (WGS) entry which is preliminary data.</text>
</comment>
<dbReference type="PATRIC" id="fig|1469144.8.peg.3546"/>
<name>A0A132N2G0_9ACTN</name>
<dbReference type="GO" id="GO:0000976">
    <property type="term" value="F:transcription cis-regulatory region binding"/>
    <property type="evidence" value="ECO:0007669"/>
    <property type="project" value="TreeGrafter"/>
</dbReference>
<dbReference type="Proteomes" id="UP000070659">
    <property type="component" value="Unassembled WGS sequence"/>
</dbReference>
<dbReference type="InterPro" id="IPR005119">
    <property type="entry name" value="LysR_subst-bd"/>
</dbReference>
<dbReference type="PANTHER" id="PTHR30126:SF39">
    <property type="entry name" value="HTH-TYPE TRANSCRIPTIONAL REGULATOR CYSL"/>
    <property type="match status" value="1"/>
</dbReference>
<keyword evidence="4" id="KW-0804">Transcription</keyword>
<reference evidence="6 7" key="1">
    <citation type="submission" date="2015-02" db="EMBL/GenBank/DDBJ databases">
        <title>Physiological reanalysis, assessment of diazotrophy, and genome sequences of multiple isolates of Streptomyces thermoautotrophicus.</title>
        <authorList>
            <person name="MacKellar D.C."/>
            <person name="Lieber L."/>
            <person name="Norman J."/>
            <person name="Bolger A."/>
            <person name="Tobin C."/>
            <person name="Murray J.W."/>
            <person name="Prell J."/>
        </authorList>
    </citation>
    <scope>NUCLEOTIDE SEQUENCE [LARGE SCALE GENOMIC DNA]</scope>
    <source>
        <strain evidence="6 7">UBT1</strain>
    </source>
</reference>